<sequence>MCIYIPHRPALLIIYIQIIILLRLLSIDPSIMMKTLSLMISCLALASFFLSGVQSARITFTNNCPNTVWPGTLTSDQKPQLSTTGFELASKASTQIYVQAPWKGRFWARTGCSTDASGRFSCATADCASGQVACNGNGTVPPASLVGINIVENGGQDFYDASLVDGFNLPVSVSTEGGTGDCRTTSCSANVNAACPAVLQVKAADGSVIACKSACIAFNQPQYCCTGNFNTRETCPPTNYSMIFKNQCPQAYSYAFDDPSSLFSCSGAPNYVITFCP</sequence>
<dbReference type="EMBL" id="CM031839">
    <property type="protein sequence ID" value="KAG6675478.1"/>
    <property type="molecule type" value="Genomic_DNA"/>
</dbReference>
<dbReference type="InterPro" id="IPR017949">
    <property type="entry name" value="Thaumatin_CS"/>
</dbReference>
<evidence type="ECO:0000256" key="3">
    <source>
        <dbReference type="ARBA" id="ARBA00022525"/>
    </source>
</evidence>
<keyword evidence="4" id="KW-1015">Disulfide bond</keyword>
<evidence type="ECO:0000256" key="2">
    <source>
        <dbReference type="ARBA" id="ARBA00010607"/>
    </source>
</evidence>
<keyword evidence="5" id="KW-0472">Membrane</keyword>
<feature type="transmembrane region" description="Helical" evidence="5">
    <location>
        <begin position="6"/>
        <end position="24"/>
    </location>
</feature>
<dbReference type="GO" id="GO:0005576">
    <property type="term" value="C:extracellular region"/>
    <property type="evidence" value="ECO:0007669"/>
    <property type="project" value="UniProtKB-SubCell"/>
</dbReference>
<evidence type="ECO:0000313" key="7">
    <source>
        <dbReference type="Proteomes" id="UP000811246"/>
    </source>
</evidence>
<dbReference type="FunFam" id="2.60.110.10:FF:000002">
    <property type="entry name" value="Thaumatin-like protein 1a"/>
    <property type="match status" value="1"/>
</dbReference>
<reference evidence="6" key="1">
    <citation type="submission" date="2021-01" db="EMBL/GenBank/DDBJ databases">
        <authorList>
            <person name="Lovell J.T."/>
            <person name="Bentley N."/>
            <person name="Bhattarai G."/>
            <person name="Jenkins J.W."/>
            <person name="Sreedasyam A."/>
            <person name="Alarcon Y."/>
            <person name="Bock C."/>
            <person name="Boston L."/>
            <person name="Carlson J."/>
            <person name="Cervantes K."/>
            <person name="Clermont K."/>
            <person name="Krom N."/>
            <person name="Kubenka K."/>
            <person name="Mamidi S."/>
            <person name="Mattison C."/>
            <person name="Monteros M."/>
            <person name="Pisani C."/>
            <person name="Plott C."/>
            <person name="Rajasekar S."/>
            <person name="Rhein H.S."/>
            <person name="Rohla C."/>
            <person name="Song M."/>
            <person name="Hilaire R.S."/>
            <person name="Shu S."/>
            <person name="Wells L."/>
            <person name="Wang X."/>
            <person name="Webber J."/>
            <person name="Heerema R.J."/>
            <person name="Klein P."/>
            <person name="Conner P."/>
            <person name="Grauke L."/>
            <person name="Grimwood J."/>
            <person name="Schmutz J."/>
            <person name="Randall J.J."/>
        </authorList>
    </citation>
    <scope>NUCLEOTIDE SEQUENCE</scope>
    <source>
        <tissue evidence="6">Leaf</tissue>
    </source>
</reference>
<evidence type="ECO:0008006" key="8">
    <source>
        <dbReference type="Google" id="ProtNLM"/>
    </source>
</evidence>
<dbReference type="PIRSF" id="PIRSF002703">
    <property type="entry name" value="Thaumatin"/>
    <property type="match status" value="1"/>
</dbReference>
<dbReference type="SMART" id="SM00205">
    <property type="entry name" value="THN"/>
    <property type="match status" value="1"/>
</dbReference>
<keyword evidence="3" id="KW-0964">Secreted</keyword>
<dbReference type="CDD" id="cd09218">
    <property type="entry name" value="TLP-PA"/>
    <property type="match status" value="1"/>
</dbReference>
<dbReference type="InterPro" id="IPR001938">
    <property type="entry name" value="Thaumatin"/>
</dbReference>
<accession>A0A922D8B1</accession>
<keyword evidence="5" id="KW-1133">Transmembrane helix</keyword>
<dbReference type="PANTHER" id="PTHR31048">
    <property type="entry name" value="OS03G0233200 PROTEIN"/>
    <property type="match status" value="1"/>
</dbReference>
<evidence type="ECO:0000256" key="5">
    <source>
        <dbReference type="SAM" id="Phobius"/>
    </source>
</evidence>
<dbReference type="PROSITE" id="PS51367">
    <property type="entry name" value="THAUMATIN_2"/>
    <property type="match status" value="1"/>
</dbReference>
<comment type="subcellular location">
    <subcellularLocation>
        <location evidence="1">Secreted</location>
    </subcellularLocation>
</comment>
<dbReference type="PROSITE" id="PS00316">
    <property type="entry name" value="THAUMATIN_1"/>
    <property type="match status" value="1"/>
</dbReference>
<keyword evidence="5" id="KW-0812">Transmembrane</keyword>
<gene>
    <name evidence="6" type="ORF">I3842_15G104600</name>
</gene>
<name>A0A922D8B1_CARIL</name>
<evidence type="ECO:0000256" key="4">
    <source>
        <dbReference type="ARBA" id="ARBA00023157"/>
    </source>
</evidence>
<dbReference type="Pfam" id="PF00314">
    <property type="entry name" value="Thaumatin"/>
    <property type="match status" value="1"/>
</dbReference>
<evidence type="ECO:0000313" key="6">
    <source>
        <dbReference type="EMBL" id="KAG6675478.1"/>
    </source>
</evidence>
<comment type="similarity">
    <text evidence="2">Belongs to the thaumatin family.</text>
</comment>
<dbReference type="AlphaFoldDB" id="A0A922D8B1"/>
<organism evidence="6 7">
    <name type="scientific">Carya illinoinensis</name>
    <name type="common">Pecan</name>
    <dbReference type="NCBI Taxonomy" id="32201"/>
    <lineage>
        <taxon>Eukaryota</taxon>
        <taxon>Viridiplantae</taxon>
        <taxon>Streptophyta</taxon>
        <taxon>Embryophyta</taxon>
        <taxon>Tracheophyta</taxon>
        <taxon>Spermatophyta</taxon>
        <taxon>Magnoliopsida</taxon>
        <taxon>eudicotyledons</taxon>
        <taxon>Gunneridae</taxon>
        <taxon>Pentapetalae</taxon>
        <taxon>rosids</taxon>
        <taxon>fabids</taxon>
        <taxon>Fagales</taxon>
        <taxon>Juglandaceae</taxon>
        <taxon>Carya</taxon>
    </lineage>
</organism>
<proteinExistence type="inferred from homology"/>
<evidence type="ECO:0000256" key="1">
    <source>
        <dbReference type="ARBA" id="ARBA00004613"/>
    </source>
</evidence>
<feature type="transmembrane region" description="Helical" evidence="5">
    <location>
        <begin position="36"/>
        <end position="56"/>
    </location>
</feature>
<protein>
    <recommendedName>
        <fullName evidence="8">Thaumatin-like protein</fullName>
    </recommendedName>
</protein>
<comment type="caution">
    <text evidence="6">The sequence shown here is derived from an EMBL/GenBank/DDBJ whole genome shotgun (WGS) entry which is preliminary data.</text>
</comment>
<dbReference type="Proteomes" id="UP000811246">
    <property type="component" value="Chromosome 15"/>
</dbReference>